<accession>A0A8T1WWJ6</accession>
<feature type="compositionally biased region" description="Polar residues" evidence="2">
    <location>
        <begin position="287"/>
        <end position="299"/>
    </location>
</feature>
<dbReference type="InterPro" id="IPR013830">
    <property type="entry name" value="SGNH_hydro"/>
</dbReference>
<keyword evidence="5" id="KW-1185">Reference proteome</keyword>
<keyword evidence="1" id="KW-0378">Hydrolase</keyword>
<dbReference type="GO" id="GO:0016787">
    <property type="term" value="F:hydrolase activity"/>
    <property type="evidence" value="ECO:0007669"/>
    <property type="project" value="UniProtKB-KW"/>
</dbReference>
<gene>
    <name evidence="4" type="ORF">PHYBOEH_002630</name>
</gene>
<dbReference type="EMBL" id="JAGDFL010000168">
    <property type="protein sequence ID" value="KAG7396189.1"/>
    <property type="molecule type" value="Genomic_DNA"/>
</dbReference>
<evidence type="ECO:0000256" key="1">
    <source>
        <dbReference type="ARBA" id="ARBA00022801"/>
    </source>
</evidence>
<dbReference type="InterPro" id="IPR045136">
    <property type="entry name" value="Iah1-like"/>
</dbReference>
<dbReference type="CDD" id="cd01838">
    <property type="entry name" value="Isoamyl_acetate_hydrolase_like"/>
    <property type="match status" value="1"/>
</dbReference>
<organism evidence="4 5">
    <name type="scientific">Phytophthora boehmeriae</name>
    <dbReference type="NCBI Taxonomy" id="109152"/>
    <lineage>
        <taxon>Eukaryota</taxon>
        <taxon>Sar</taxon>
        <taxon>Stramenopiles</taxon>
        <taxon>Oomycota</taxon>
        <taxon>Peronosporomycetes</taxon>
        <taxon>Peronosporales</taxon>
        <taxon>Peronosporaceae</taxon>
        <taxon>Phytophthora</taxon>
    </lineage>
</organism>
<sequence>MPLSVRTKRTLLAGFAFAAYVVWALGAWDAILIRSGIRPKLRPVLLLAGDSLTEKGTNPKSMGWVTQLQHDYARSADIVPRGLSGYNTRWYLEYSMPIIESEIANGIYTPAFITVWLGANDAALPEGSSSEQHVPIETYKENLKKIVHAFRTMAPDARILLITPPHVDDATRQRRAKRYEGAKRGLVDRTNAVAGEYAAACVETANSLGVSVLDLHTYFNDMPEWRRRNLLEDGLHLNTRGNKLMYEQLQDKIHSEFPDVERKLRLWQAPSFTTLIDSDPWTIDTPPETSAPVNNTAASNTSVNDVDTAVVTAVSLAKASRNLRSTIS</sequence>
<dbReference type="Pfam" id="PF13472">
    <property type="entry name" value="Lipase_GDSL_2"/>
    <property type="match status" value="1"/>
</dbReference>
<feature type="domain" description="SGNH hydrolase-type esterase" evidence="3">
    <location>
        <begin position="48"/>
        <end position="244"/>
    </location>
</feature>
<feature type="region of interest" description="Disordered" evidence="2">
    <location>
        <begin position="279"/>
        <end position="299"/>
    </location>
</feature>
<dbReference type="PANTHER" id="PTHR14209:SF19">
    <property type="entry name" value="ISOAMYL ACETATE-HYDROLYZING ESTERASE 1 HOMOLOG"/>
    <property type="match status" value="1"/>
</dbReference>
<evidence type="ECO:0000259" key="3">
    <source>
        <dbReference type="Pfam" id="PF13472"/>
    </source>
</evidence>
<evidence type="ECO:0000256" key="2">
    <source>
        <dbReference type="SAM" id="MobiDB-lite"/>
    </source>
</evidence>
<evidence type="ECO:0000313" key="4">
    <source>
        <dbReference type="EMBL" id="KAG7396189.1"/>
    </source>
</evidence>
<comment type="caution">
    <text evidence="4">The sequence shown here is derived from an EMBL/GenBank/DDBJ whole genome shotgun (WGS) entry which is preliminary data.</text>
</comment>
<dbReference type="PANTHER" id="PTHR14209">
    <property type="entry name" value="ISOAMYL ACETATE-HYDROLYZING ESTERASE 1"/>
    <property type="match status" value="1"/>
</dbReference>
<dbReference type="OrthoDB" id="671439at2759"/>
<dbReference type="Proteomes" id="UP000693981">
    <property type="component" value="Unassembled WGS sequence"/>
</dbReference>
<proteinExistence type="predicted"/>
<reference evidence="4" key="1">
    <citation type="submission" date="2021-02" db="EMBL/GenBank/DDBJ databases">
        <authorList>
            <person name="Palmer J.M."/>
        </authorList>
    </citation>
    <scope>NUCLEOTIDE SEQUENCE</scope>
    <source>
        <strain evidence="4">SCRP23</strain>
    </source>
</reference>
<dbReference type="AlphaFoldDB" id="A0A8T1WWJ6"/>
<dbReference type="FunFam" id="3.40.50.1110:FF:000002">
    <property type="entry name" value="isoamyl acetate-hydrolyzing esterase 1 homolog"/>
    <property type="match status" value="1"/>
</dbReference>
<protein>
    <recommendedName>
        <fullName evidence="3">SGNH hydrolase-type esterase domain-containing protein</fullName>
    </recommendedName>
</protein>
<evidence type="ECO:0000313" key="5">
    <source>
        <dbReference type="Proteomes" id="UP000693981"/>
    </source>
</evidence>
<name>A0A8T1WWJ6_9STRA</name>